<dbReference type="Ensembl" id="ENSCPGT00000002909.1">
    <property type="protein sequence ID" value="ENSCPGP00000002635.1"/>
    <property type="gene ID" value="ENSCPGG00000001960.1"/>
</dbReference>
<comment type="similarity">
    <text evidence="4">Belongs to the DPH3 family.</text>
</comment>
<dbReference type="Proteomes" id="UP000694419">
    <property type="component" value="Unplaced"/>
</dbReference>
<evidence type="ECO:0000313" key="13">
    <source>
        <dbReference type="Proteomes" id="UP000694419"/>
    </source>
</evidence>
<evidence type="ECO:0000256" key="3">
    <source>
        <dbReference type="ARBA" id="ARBA00023004"/>
    </source>
</evidence>
<evidence type="ECO:0000256" key="8">
    <source>
        <dbReference type="ARBA" id="ARBA00046426"/>
    </source>
</evidence>
<feature type="compositionally biased region" description="Basic and acidic residues" evidence="10">
    <location>
        <begin position="49"/>
        <end position="61"/>
    </location>
</feature>
<comment type="catalytic activity">
    <reaction evidence="9">
        <text>2 [3Fe-4S](0)-[protein] + 2 Fe(2+)-[Dph3] + NADH = 2 [4Fe-4S](1+)-[protein] + 2 [Dph3] + NAD(+) + H(+)</text>
        <dbReference type="Rhea" id="RHEA:71239"/>
        <dbReference type="Rhea" id="RHEA-COMP:17997"/>
        <dbReference type="Rhea" id="RHEA-COMP:17998"/>
        <dbReference type="Rhea" id="RHEA-COMP:18001"/>
        <dbReference type="Rhea" id="RHEA-COMP:18002"/>
        <dbReference type="ChEBI" id="CHEBI:15378"/>
        <dbReference type="ChEBI" id="CHEBI:29033"/>
        <dbReference type="ChEBI" id="CHEBI:33723"/>
        <dbReference type="ChEBI" id="CHEBI:47402"/>
        <dbReference type="ChEBI" id="CHEBI:57540"/>
        <dbReference type="ChEBI" id="CHEBI:57945"/>
        <dbReference type="ChEBI" id="CHEBI:83228"/>
    </reaction>
</comment>
<dbReference type="InterPro" id="IPR044248">
    <property type="entry name" value="DPH3/4-like"/>
</dbReference>
<reference evidence="12" key="1">
    <citation type="submission" date="2025-08" db="UniProtKB">
        <authorList>
            <consortium name="Ensembl"/>
        </authorList>
    </citation>
    <scope>IDENTIFICATION</scope>
</reference>
<dbReference type="PANTHER" id="PTHR21454:SF31">
    <property type="entry name" value="DIPHTHAMIDE BIOSYNTHESIS PROTEIN 3"/>
    <property type="match status" value="1"/>
</dbReference>
<keyword evidence="13" id="KW-1185">Reference proteome</keyword>
<accession>A0A8C3J5J8</accession>
<evidence type="ECO:0000256" key="6">
    <source>
        <dbReference type="ARBA" id="ARBA00041070"/>
    </source>
</evidence>
<sequence>PPRPGKTGKDKRRRVLPRPPQPLRDHRTAPPARRAGRKAGSGNGQGRGAEGEGAGRREWPRGRRTAFRRREGTNRGGGGPAASRSPPHTPPNPPKRLPNRPPGARAPATTASPYPAPRHVIPLLVTRQRACAPACVPPPLPPHPSSPCPGAMAVFHDEVEIEDFEYDEETETYSYPCPCGDRFLITREDLENGEDVATCPSCSLILRVIYDQEQFMRDEVVAEPLTNKELIKC</sequence>
<evidence type="ECO:0000259" key="11">
    <source>
        <dbReference type="PROSITE" id="PS51074"/>
    </source>
</evidence>
<evidence type="ECO:0000256" key="1">
    <source>
        <dbReference type="ARBA" id="ARBA00005156"/>
    </source>
</evidence>
<keyword evidence="2" id="KW-0479">Metal-binding</keyword>
<evidence type="ECO:0000313" key="12">
    <source>
        <dbReference type="Ensembl" id="ENSCPGP00000002635.1"/>
    </source>
</evidence>
<evidence type="ECO:0000256" key="7">
    <source>
        <dbReference type="ARBA" id="ARBA00041904"/>
    </source>
</evidence>
<reference evidence="12" key="2">
    <citation type="submission" date="2025-09" db="UniProtKB">
        <authorList>
            <consortium name="Ensembl"/>
        </authorList>
    </citation>
    <scope>IDENTIFICATION</scope>
</reference>
<evidence type="ECO:0000256" key="4">
    <source>
        <dbReference type="ARBA" id="ARBA00024032"/>
    </source>
</evidence>
<evidence type="ECO:0000256" key="10">
    <source>
        <dbReference type="SAM" id="MobiDB-lite"/>
    </source>
</evidence>
<dbReference type="FunFam" id="3.10.660.10:FF:000001">
    <property type="entry name" value="Diphthamide biosynthesis 3"/>
    <property type="match status" value="1"/>
</dbReference>
<evidence type="ECO:0000256" key="2">
    <source>
        <dbReference type="ARBA" id="ARBA00022723"/>
    </source>
</evidence>
<dbReference type="Pfam" id="PF05207">
    <property type="entry name" value="Zn_ribbon_CSL"/>
    <property type="match status" value="1"/>
</dbReference>
<dbReference type="InterPro" id="IPR007872">
    <property type="entry name" value="DPH_MB_dom"/>
</dbReference>
<dbReference type="PANTHER" id="PTHR21454">
    <property type="entry name" value="DPH3 HOMOLOG-RELATED"/>
    <property type="match status" value="1"/>
</dbReference>
<comment type="subunit">
    <text evidence="8">Component of the 2-(3-amino-3-carboxypropyl)histidine synthase complex composed of DPH1, DPH2, DPH3 and a NADH-dependent reductase. Interacts with SERGEF.</text>
</comment>
<evidence type="ECO:0000256" key="5">
    <source>
        <dbReference type="ARBA" id="ARBA00036267"/>
    </source>
</evidence>
<dbReference type="GO" id="GO:0017183">
    <property type="term" value="P:protein histidyl modification to diphthamide"/>
    <property type="evidence" value="ECO:0007669"/>
    <property type="project" value="InterPro"/>
</dbReference>
<protein>
    <recommendedName>
        <fullName evidence="6">Diphthamide biosynthesis protein 3</fullName>
    </recommendedName>
    <alternativeName>
        <fullName evidence="7">CSL-type zinc finger-containing protein 2</fullName>
    </alternativeName>
</protein>
<feature type="region of interest" description="Disordered" evidence="10">
    <location>
        <begin position="1"/>
        <end position="116"/>
    </location>
</feature>
<dbReference type="AlphaFoldDB" id="A0A8C3J5J8"/>
<feature type="compositionally biased region" description="Gly residues" evidence="10">
    <location>
        <begin position="39"/>
        <end position="48"/>
    </location>
</feature>
<feature type="compositionally biased region" description="Low complexity" evidence="10">
    <location>
        <begin position="102"/>
        <end position="113"/>
    </location>
</feature>
<comment type="pathway">
    <text evidence="1">Protein modification; peptidyl-diphthamide biosynthesis.</text>
</comment>
<dbReference type="GO" id="GO:0046872">
    <property type="term" value="F:metal ion binding"/>
    <property type="evidence" value="ECO:0007669"/>
    <property type="project" value="UniProtKB-KW"/>
</dbReference>
<dbReference type="Gene3D" id="3.10.660.10">
    <property type="entry name" value="DPH Zinc finger"/>
    <property type="match status" value="1"/>
</dbReference>
<dbReference type="InterPro" id="IPR036671">
    <property type="entry name" value="DPH_MB_sf"/>
</dbReference>
<proteinExistence type="inferred from homology"/>
<dbReference type="SUPFAM" id="SSF144217">
    <property type="entry name" value="CSL zinc finger"/>
    <property type="match status" value="1"/>
</dbReference>
<evidence type="ECO:0000256" key="9">
    <source>
        <dbReference type="ARBA" id="ARBA00048125"/>
    </source>
</evidence>
<keyword evidence="3" id="KW-0408">Iron</keyword>
<comment type="catalytic activity">
    <reaction evidence="5">
        <text>[3Fe-4S](1+)-[protein] + Fe(2+)-[Dph3] = [3Fe-4S](0)-[protein] + Fe(3+)-[Dph3]</text>
        <dbReference type="Rhea" id="RHEA:71235"/>
        <dbReference type="Rhea" id="RHEA-COMP:17996"/>
        <dbReference type="Rhea" id="RHEA-COMP:17997"/>
        <dbReference type="Rhea" id="RHEA-COMP:18002"/>
        <dbReference type="Rhea" id="RHEA-COMP:18003"/>
        <dbReference type="ChEBI" id="CHEBI:29033"/>
        <dbReference type="ChEBI" id="CHEBI:29034"/>
        <dbReference type="ChEBI" id="CHEBI:33751"/>
        <dbReference type="ChEBI" id="CHEBI:47402"/>
        <dbReference type="ChEBI" id="CHEBI:83228"/>
    </reaction>
</comment>
<organism evidence="12 13">
    <name type="scientific">Calidris pygmaea</name>
    <name type="common">Spoon-billed sandpiper</name>
    <dbReference type="NCBI Taxonomy" id="425635"/>
    <lineage>
        <taxon>Eukaryota</taxon>
        <taxon>Metazoa</taxon>
        <taxon>Chordata</taxon>
        <taxon>Craniata</taxon>
        <taxon>Vertebrata</taxon>
        <taxon>Euteleostomi</taxon>
        <taxon>Archelosauria</taxon>
        <taxon>Archosauria</taxon>
        <taxon>Dinosauria</taxon>
        <taxon>Saurischia</taxon>
        <taxon>Theropoda</taxon>
        <taxon>Coelurosauria</taxon>
        <taxon>Aves</taxon>
        <taxon>Neognathae</taxon>
        <taxon>Neoaves</taxon>
        <taxon>Charadriiformes</taxon>
        <taxon>Scolopacidae</taxon>
        <taxon>Calidris</taxon>
    </lineage>
</organism>
<dbReference type="PROSITE" id="PS51074">
    <property type="entry name" value="DPH_MB"/>
    <property type="match status" value="1"/>
</dbReference>
<feature type="compositionally biased region" description="Pro residues" evidence="10">
    <location>
        <begin position="87"/>
        <end position="101"/>
    </location>
</feature>
<feature type="domain" description="DPH-type MB" evidence="11">
    <location>
        <begin position="155"/>
        <end position="211"/>
    </location>
</feature>
<name>A0A8C3J5J8_9CHAR</name>